<name>A0A5B8FY53_9RHOB</name>
<dbReference type="GO" id="GO:0043565">
    <property type="term" value="F:sequence-specific DNA binding"/>
    <property type="evidence" value="ECO:0007669"/>
    <property type="project" value="InterPro"/>
</dbReference>
<dbReference type="AlphaFoldDB" id="A0A5B8FY53"/>
<reference evidence="1 2" key="1">
    <citation type="submission" date="2019-06" db="EMBL/GenBank/DDBJ databases">
        <title>Genome sequence of Rhodobacteraceae bacterium D4M1.</title>
        <authorList>
            <person name="Cao J."/>
        </authorList>
    </citation>
    <scope>NUCLEOTIDE SEQUENCE [LARGE SCALE GENOMIC DNA]</scope>
    <source>
        <strain evidence="1 2">D4M1</strain>
    </source>
</reference>
<dbReference type="SUPFAM" id="SSF48295">
    <property type="entry name" value="TrpR-like"/>
    <property type="match status" value="1"/>
</dbReference>
<dbReference type="KEGG" id="ppru:FDP22_10960"/>
<gene>
    <name evidence="1" type="ORF">FDP22_10960</name>
</gene>
<evidence type="ECO:0000313" key="1">
    <source>
        <dbReference type="EMBL" id="QDL92250.1"/>
    </source>
</evidence>
<sequence>MYIKRVNGPVFATGLNGEVITRSDLPPADTKRWVARRKAAVVAAVNGGLITAEEACRRYALSMEELDAWRDAVARHGARALRVTTMQTFR</sequence>
<dbReference type="Gene3D" id="1.10.10.10">
    <property type="entry name" value="Winged helix-like DNA-binding domain superfamily/Winged helix DNA-binding domain"/>
    <property type="match status" value="1"/>
</dbReference>
<dbReference type="InterPro" id="IPR010921">
    <property type="entry name" value="Trp_repressor/repl_initiator"/>
</dbReference>
<dbReference type="Pfam" id="PF06627">
    <property type="entry name" value="DUF1153"/>
    <property type="match status" value="1"/>
</dbReference>
<organism evidence="1 2">
    <name type="scientific">Paroceanicella profunda</name>
    <dbReference type="NCBI Taxonomy" id="2579971"/>
    <lineage>
        <taxon>Bacteria</taxon>
        <taxon>Pseudomonadati</taxon>
        <taxon>Pseudomonadota</taxon>
        <taxon>Alphaproteobacteria</taxon>
        <taxon>Rhodobacterales</taxon>
        <taxon>Paracoccaceae</taxon>
        <taxon>Paroceanicella</taxon>
    </lineage>
</organism>
<dbReference type="Proteomes" id="UP000305888">
    <property type="component" value="Chromosome"/>
</dbReference>
<dbReference type="OrthoDB" id="9796775at2"/>
<dbReference type="InterPro" id="IPR009534">
    <property type="entry name" value="DUF1153"/>
</dbReference>
<dbReference type="EMBL" id="CP040818">
    <property type="protein sequence ID" value="QDL92250.1"/>
    <property type="molecule type" value="Genomic_DNA"/>
</dbReference>
<dbReference type="InterPro" id="IPR036388">
    <property type="entry name" value="WH-like_DNA-bd_sf"/>
</dbReference>
<proteinExistence type="predicted"/>
<accession>A0A5B8FY53</accession>
<protein>
    <submittedName>
        <fullName evidence="1">DUF1153 domain-containing protein</fullName>
    </submittedName>
</protein>
<dbReference type="RefSeq" id="WP_138572895.1">
    <property type="nucleotide sequence ID" value="NZ_CP040818.1"/>
</dbReference>
<evidence type="ECO:0000313" key="2">
    <source>
        <dbReference type="Proteomes" id="UP000305888"/>
    </source>
</evidence>
<keyword evidence="2" id="KW-1185">Reference proteome</keyword>